<keyword evidence="4" id="KW-1185">Reference proteome</keyword>
<dbReference type="Proteomes" id="UP000471190">
    <property type="component" value="Unassembled WGS sequence"/>
</dbReference>
<reference evidence="1 4" key="2">
    <citation type="submission" date="2020-08" db="EMBL/GenBank/DDBJ databases">
        <title>Genomic Encyclopedia of Type Strains, Phase IV (KMG-V): Genome sequencing to study the core and pangenomes of soil and plant-associated prokaryotes.</title>
        <authorList>
            <person name="Whitman W."/>
        </authorList>
    </citation>
    <scope>NUCLEOTIDE SEQUENCE [LARGE SCALE GENOMIC DNA]</scope>
    <source>
        <strain evidence="1 4">SEMIA 4059</strain>
    </source>
</reference>
<gene>
    <name evidence="1" type="ORF">GGD45_004512</name>
    <name evidence="2" type="ORF">GXW80_02100</name>
</gene>
<evidence type="ECO:0000313" key="2">
    <source>
        <dbReference type="EMBL" id="NEV09771.1"/>
    </source>
</evidence>
<reference evidence="2 3" key="1">
    <citation type="submission" date="2020-02" db="EMBL/GenBank/DDBJ databases">
        <title>Draft genome sequence of Rhizobium tropici.</title>
        <authorList>
            <person name="Khayi S."/>
            <person name="Jemo M."/>
        </authorList>
    </citation>
    <scope>NUCLEOTIDE SEQUENCE [LARGE SCALE GENOMIC DNA]</scope>
    <source>
        <strain evidence="2 3">A12</strain>
    </source>
</reference>
<name>A0A6P1C045_RHITR</name>
<dbReference type="Proteomes" id="UP000526625">
    <property type="component" value="Unassembled WGS sequence"/>
</dbReference>
<evidence type="ECO:0000313" key="3">
    <source>
        <dbReference type="Proteomes" id="UP000471190"/>
    </source>
</evidence>
<proteinExistence type="predicted"/>
<protein>
    <submittedName>
        <fullName evidence="2">Uncharacterized protein</fullName>
    </submittedName>
</protein>
<dbReference type="EMBL" id="JAADZA010000002">
    <property type="protein sequence ID" value="NEV09771.1"/>
    <property type="molecule type" value="Genomic_DNA"/>
</dbReference>
<dbReference type="AlphaFoldDB" id="A0A6P1C045"/>
<evidence type="ECO:0000313" key="4">
    <source>
        <dbReference type="Proteomes" id="UP000526625"/>
    </source>
</evidence>
<comment type="caution">
    <text evidence="2">The sequence shown here is derived from an EMBL/GenBank/DDBJ whole genome shotgun (WGS) entry which is preliminary data.</text>
</comment>
<dbReference type="RefSeq" id="WP_015340535.1">
    <property type="nucleotide sequence ID" value="NZ_JAADZA010000002.1"/>
</dbReference>
<evidence type="ECO:0000313" key="1">
    <source>
        <dbReference type="EMBL" id="MBB6494075.1"/>
    </source>
</evidence>
<dbReference type="EMBL" id="JACHBF010000014">
    <property type="protein sequence ID" value="MBB6494075.1"/>
    <property type="molecule type" value="Genomic_DNA"/>
</dbReference>
<organism evidence="2 3">
    <name type="scientific">Rhizobium tropici</name>
    <dbReference type="NCBI Taxonomy" id="398"/>
    <lineage>
        <taxon>Bacteria</taxon>
        <taxon>Pseudomonadati</taxon>
        <taxon>Pseudomonadota</taxon>
        <taxon>Alphaproteobacteria</taxon>
        <taxon>Hyphomicrobiales</taxon>
        <taxon>Rhizobiaceae</taxon>
        <taxon>Rhizobium/Agrobacterium group</taxon>
        <taxon>Rhizobium</taxon>
    </lineage>
</organism>
<accession>A0A6P1C045</accession>
<sequence length="64" mass="7198">MQASSANDFPKRRNIAQEIAELSRERPGITEAELKAEGFTKEEIEENASRAAKLMRSAEDARTF</sequence>